<reference evidence="1 2" key="1">
    <citation type="journal article" date="2014" name="PLoS Genet.">
        <title>Analysis of the Phlebiopsis gigantea genome, transcriptome and secretome provides insight into its pioneer colonization strategies of wood.</title>
        <authorList>
            <person name="Hori C."/>
            <person name="Ishida T."/>
            <person name="Igarashi K."/>
            <person name="Samejima M."/>
            <person name="Suzuki H."/>
            <person name="Master E."/>
            <person name="Ferreira P."/>
            <person name="Ruiz-Duenas F.J."/>
            <person name="Held B."/>
            <person name="Canessa P."/>
            <person name="Larrondo L.F."/>
            <person name="Schmoll M."/>
            <person name="Druzhinina I.S."/>
            <person name="Kubicek C.P."/>
            <person name="Gaskell J.A."/>
            <person name="Kersten P."/>
            <person name="St John F."/>
            <person name="Glasner J."/>
            <person name="Sabat G."/>
            <person name="Splinter BonDurant S."/>
            <person name="Syed K."/>
            <person name="Yadav J."/>
            <person name="Mgbeahuruike A.C."/>
            <person name="Kovalchuk A."/>
            <person name="Asiegbu F.O."/>
            <person name="Lackner G."/>
            <person name="Hoffmeister D."/>
            <person name="Rencoret J."/>
            <person name="Gutierrez A."/>
            <person name="Sun H."/>
            <person name="Lindquist E."/>
            <person name="Barry K."/>
            <person name="Riley R."/>
            <person name="Grigoriev I.V."/>
            <person name="Henrissat B."/>
            <person name="Kues U."/>
            <person name="Berka R.M."/>
            <person name="Martinez A.T."/>
            <person name="Covert S.F."/>
            <person name="Blanchette R.A."/>
            <person name="Cullen D."/>
        </authorList>
    </citation>
    <scope>NUCLEOTIDE SEQUENCE [LARGE SCALE GENOMIC DNA]</scope>
    <source>
        <strain evidence="1 2">11061_1 CR5-6</strain>
    </source>
</reference>
<protein>
    <submittedName>
        <fullName evidence="1">Uncharacterized protein</fullName>
    </submittedName>
</protein>
<dbReference type="AlphaFoldDB" id="A0A0C3S3J8"/>
<proteinExistence type="predicted"/>
<gene>
    <name evidence="1" type="ORF">PHLGIDRAFT_293549</name>
</gene>
<keyword evidence="2" id="KW-1185">Reference proteome</keyword>
<dbReference type="HOGENOM" id="CLU_2961600_0_0_1"/>
<sequence>MANRGCAHHFALYADASLVPTSRDVDAGVASVLPKRQELVREMVARRVSTIPHAQARWM</sequence>
<evidence type="ECO:0000313" key="2">
    <source>
        <dbReference type="Proteomes" id="UP000053257"/>
    </source>
</evidence>
<organism evidence="1 2">
    <name type="scientific">Phlebiopsis gigantea (strain 11061_1 CR5-6)</name>
    <name type="common">White-rot fungus</name>
    <name type="synonym">Peniophora gigantea</name>
    <dbReference type="NCBI Taxonomy" id="745531"/>
    <lineage>
        <taxon>Eukaryota</taxon>
        <taxon>Fungi</taxon>
        <taxon>Dikarya</taxon>
        <taxon>Basidiomycota</taxon>
        <taxon>Agaricomycotina</taxon>
        <taxon>Agaricomycetes</taxon>
        <taxon>Polyporales</taxon>
        <taxon>Phanerochaetaceae</taxon>
        <taxon>Phlebiopsis</taxon>
    </lineage>
</organism>
<name>A0A0C3S3J8_PHLG1</name>
<dbReference type="EMBL" id="KN840675">
    <property type="protein sequence ID" value="KIP02450.1"/>
    <property type="molecule type" value="Genomic_DNA"/>
</dbReference>
<accession>A0A0C3S3J8</accession>
<dbReference type="Proteomes" id="UP000053257">
    <property type="component" value="Unassembled WGS sequence"/>
</dbReference>
<evidence type="ECO:0000313" key="1">
    <source>
        <dbReference type="EMBL" id="KIP02450.1"/>
    </source>
</evidence>